<dbReference type="PANTHER" id="PTHR47435:SF4">
    <property type="entry name" value="KELCH REPEAT PROTEIN (AFU_ORTHOLOGUE AFUA_5G12780)"/>
    <property type="match status" value="1"/>
</dbReference>
<dbReference type="InterPro" id="IPR011043">
    <property type="entry name" value="Gal_Oxase/kelch_b-propeller"/>
</dbReference>
<reference evidence="5" key="1">
    <citation type="submission" date="2023-10" db="EMBL/GenBank/DDBJ databases">
        <authorList>
            <person name="Hackl T."/>
        </authorList>
    </citation>
    <scope>NUCLEOTIDE SEQUENCE</scope>
</reference>
<feature type="signal peptide" evidence="4">
    <location>
        <begin position="1"/>
        <end position="24"/>
    </location>
</feature>
<keyword evidence="2" id="KW-0408">Iron</keyword>
<keyword evidence="1" id="KW-0677">Repeat</keyword>
<name>A0AAI8YQ39_9PEZI</name>
<feature type="transmembrane region" description="Helical" evidence="3">
    <location>
        <begin position="470"/>
        <end position="492"/>
    </location>
</feature>
<dbReference type="Gene3D" id="2.120.10.80">
    <property type="entry name" value="Kelch-type beta propeller"/>
    <property type="match status" value="1"/>
</dbReference>
<dbReference type="PANTHER" id="PTHR47435">
    <property type="entry name" value="KELCH REPEAT PROTEIN (AFU_ORTHOLOGUE AFUA_5G12780)"/>
    <property type="match status" value="1"/>
</dbReference>
<comment type="caution">
    <text evidence="5">The sequence shown here is derived from an EMBL/GenBank/DDBJ whole genome shotgun (WGS) entry which is preliminary data.</text>
</comment>
<dbReference type="EMBL" id="CAUWAG010000020">
    <property type="protein sequence ID" value="CAJ2512891.1"/>
    <property type="molecule type" value="Genomic_DNA"/>
</dbReference>
<accession>A0AAI8YQ39</accession>
<keyword evidence="3" id="KW-0812">Transmembrane</keyword>
<evidence type="ECO:0000313" key="5">
    <source>
        <dbReference type="EMBL" id="CAJ2512891.1"/>
    </source>
</evidence>
<keyword evidence="3" id="KW-1133">Transmembrane helix</keyword>
<protein>
    <submittedName>
        <fullName evidence="5">Uu.00g010100.m01.CDS01</fullName>
    </submittedName>
</protein>
<keyword evidence="6" id="KW-1185">Reference proteome</keyword>
<evidence type="ECO:0000256" key="1">
    <source>
        <dbReference type="ARBA" id="ARBA00022737"/>
    </source>
</evidence>
<evidence type="ECO:0000256" key="3">
    <source>
        <dbReference type="SAM" id="Phobius"/>
    </source>
</evidence>
<feature type="chain" id="PRO_5042556288" evidence="4">
    <location>
        <begin position="25"/>
        <end position="653"/>
    </location>
</feature>
<keyword evidence="3" id="KW-0472">Membrane</keyword>
<keyword evidence="4" id="KW-0732">Signal</keyword>
<evidence type="ECO:0000313" key="6">
    <source>
        <dbReference type="Proteomes" id="UP001295740"/>
    </source>
</evidence>
<sequence length="653" mass="68999">MKGQCSPFVLLAVLGGLGSSPGYATHVTRRGVDNPSAEDYIRRSCHAVTVIGDYVYIDGGMVTERVNSSDPGASPSYAVNSTLSISLKESWTNETVELRSIPKTAPLLSKQIHWTDPSTSSFYTWGGMSNTGSPPSNELWRLAADGEGGGAWSPVSQQDYRDFSQLTRPMGAAFAQSGDVGYALGGVATSLTDSDIHKENPGYALTGLVSYNFQTGTWTNTSSAHYGGYGTSLNARAEYVPLGPNGLLLFLGGAETPVDATNETIVQVTWNSLTMVDPVTGEWFTQGTTGVRPPTTESACSVGALGPNGTYEIFIYGGVSDQLSSTSSDVHILSLPGFNFFKANTEDGTPRSDHGCAVVGRRQMLSVGGVDGANRTYTPPTTADPWAQGLGIFDMTALQWTDSFDPNAAAYDTPDTVKDWYAAGGLNGVQWAAPALQALFVNGSTSALSNTTDGNITDASATTGTPTSTIVGGAVGGAVGAAFLGMATFFLMRRRRQRQQKQHKNKKNSREKMVEVDDGIAEYRPDPWPKEGHGAGGGHPHPRYMSPVSGITEGTAVEAYGVDYVGGGGGFGPGGGCGSAEWEWRGELPDHETGWHTELQGSEVKLHRPGGAGVDGAVVREVELPGVDVERTYELPAPIPGPRHELPDRKYTS</sequence>
<dbReference type="SUPFAM" id="SSF50965">
    <property type="entry name" value="Galactose oxidase, central domain"/>
    <property type="match status" value="1"/>
</dbReference>
<dbReference type="InterPro" id="IPR015915">
    <property type="entry name" value="Kelch-typ_b-propeller"/>
</dbReference>
<proteinExistence type="predicted"/>
<dbReference type="AlphaFoldDB" id="A0AAI8YQ39"/>
<dbReference type="GO" id="GO:0019760">
    <property type="term" value="P:glucosinolate metabolic process"/>
    <property type="evidence" value="ECO:0007669"/>
    <property type="project" value="UniProtKB-ARBA"/>
</dbReference>
<organism evidence="5 6">
    <name type="scientific">Anthostomella pinea</name>
    <dbReference type="NCBI Taxonomy" id="933095"/>
    <lineage>
        <taxon>Eukaryota</taxon>
        <taxon>Fungi</taxon>
        <taxon>Dikarya</taxon>
        <taxon>Ascomycota</taxon>
        <taxon>Pezizomycotina</taxon>
        <taxon>Sordariomycetes</taxon>
        <taxon>Xylariomycetidae</taxon>
        <taxon>Xylariales</taxon>
        <taxon>Xylariaceae</taxon>
        <taxon>Anthostomella</taxon>
    </lineage>
</organism>
<evidence type="ECO:0000256" key="4">
    <source>
        <dbReference type="SAM" id="SignalP"/>
    </source>
</evidence>
<evidence type="ECO:0000256" key="2">
    <source>
        <dbReference type="ARBA" id="ARBA00023004"/>
    </source>
</evidence>
<gene>
    <name evidence="5" type="ORF">KHLLAP_LOCUS13359</name>
</gene>
<dbReference type="Proteomes" id="UP001295740">
    <property type="component" value="Unassembled WGS sequence"/>
</dbReference>